<evidence type="ECO:0000256" key="19">
    <source>
        <dbReference type="SAM" id="Coils"/>
    </source>
</evidence>
<keyword evidence="8" id="KW-0547">Nucleotide-binding</keyword>
<dbReference type="PANTHER" id="PTHR45339">
    <property type="entry name" value="HYBRID SIGNAL TRANSDUCTION HISTIDINE KINASE J"/>
    <property type="match status" value="1"/>
</dbReference>
<dbReference type="FunFam" id="3.30.565.10:FF:000010">
    <property type="entry name" value="Sensor histidine kinase RcsC"/>
    <property type="match status" value="1"/>
</dbReference>
<dbReference type="InterPro" id="IPR008207">
    <property type="entry name" value="Sig_transdc_His_kin_Hpt_dom"/>
</dbReference>
<keyword evidence="7 21" id="KW-0812">Transmembrane</keyword>
<dbReference type="PROSITE" id="PS50110">
    <property type="entry name" value="RESPONSE_REGULATORY"/>
    <property type="match status" value="1"/>
</dbReference>
<evidence type="ECO:0000256" key="4">
    <source>
        <dbReference type="ARBA" id="ARBA00022475"/>
    </source>
</evidence>
<feature type="transmembrane region" description="Helical" evidence="21">
    <location>
        <begin position="90"/>
        <end position="111"/>
    </location>
</feature>
<keyword evidence="12" id="KW-0902">Two-component regulatory system</keyword>
<dbReference type="Gene3D" id="1.10.287.130">
    <property type="match status" value="1"/>
</dbReference>
<keyword evidence="6" id="KW-0808">Transferase</keyword>
<dbReference type="FunFam" id="1.10.287.130:FF:000002">
    <property type="entry name" value="Two-component osmosensing histidine kinase"/>
    <property type="match status" value="1"/>
</dbReference>
<feature type="domain" description="HPt" evidence="24">
    <location>
        <begin position="820"/>
        <end position="913"/>
    </location>
</feature>
<name>A0A5B2ZAY1_9GAMM</name>
<feature type="domain" description="Histidine kinase" evidence="22">
    <location>
        <begin position="172"/>
        <end position="393"/>
    </location>
</feature>
<proteinExistence type="predicted"/>
<evidence type="ECO:0000256" key="12">
    <source>
        <dbReference type="ARBA" id="ARBA00023012"/>
    </source>
</evidence>
<evidence type="ECO:0000256" key="3">
    <source>
        <dbReference type="ARBA" id="ARBA00012438"/>
    </source>
</evidence>
<dbReference type="EC" id="2.7.13.3" evidence="3"/>
<keyword evidence="9" id="KW-0418">Kinase</keyword>
<dbReference type="InterPro" id="IPR004358">
    <property type="entry name" value="Sig_transdc_His_kin-like_C"/>
</dbReference>
<dbReference type="EMBL" id="VUOD01000007">
    <property type="protein sequence ID" value="KAA2284334.1"/>
    <property type="molecule type" value="Genomic_DNA"/>
</dbReference>
<feature type="region of interest" description="Disordered" evidence="20">
    <location>
        <begin position="695"/>
        <end position="803"/>
    </location>
</feature>
<protein>
    <recommendedName>
        <fullName evidence="16">Sensory/regulatory protein RpfC</fullName>
        <ecNumber evidence="3">2.7.13.3</ecNumber>
    </recommendedName>
</protein>
<comment type="catalytic activity">
    <reaction evidence="1">
        <text>ATP + protein L-histidine = ADP + protein N-phospho-L-histidine.</text>
        <dbReference type="EC" id="2.7.13.3"/>
    </reaction>
</comment>
<evidence type="ECO:0000256" key="2">
    <source>
        <dbReference type="ARBA" id="ARBA00004429"/>
    </source>
</evidence>
<dbReference type="InterPro" id="IPR003661">
    <property type="entry name" value="HisK_dim/P_dom"/>
</dbReference>
<evidence type="ECO:0000256" key="5">
    <source>
        <dbReference type="ARBA" id="ARBA00022553"/>
    </source>
</evidence>
<dbReference type="Gene3D" id="3.30.565.10">
    <property type="entry name" value="Histidine kinase-like ATPase, C-terminal domain"/>
    <property type="match status" value="1"/>
</dbReference>
<keyword evidence="5 18" id="KW-0597">Phosphoprotein</keyword>
<dbReference type="InterPro" id="IPR036641">
    <property type="entry name" value="HPT_dom_sf"/>
</dbReference>
<evidence type="ECO:0000259" key="22">
    <source>
        <dbReference type="PROSITE" id="PS50109"/>
    </source>
</evidence>
<dbReference type="SMART" id="SM00448">
    <property type="entry name" value="REC"/>
    <property type="match status" value="1"/>
</dbReference>
<dbReference type="InterPro" id="IPR003594">
    <property type="entry name" value="HATPase_dom"/>
</dbReference>
<dbReference type="Pfam" id="PF01627">
    <property type="entry name" value="Hpt"/>
    <property type="match status" value="1"/>
</dbReference>
<comment type="subunit">
    <text evidence="15">At low DSF concentrations, interacts with RpfF.</text>
</comment>
<dbReference type="SMART" id="SM00387">
    <property type="entry name" value="HATPase_c"/>
    <property type="match status" value="1"/>
</dbReference>
<keyword evidence="4" id="KW-1003">Cell membrane</keyword>
<feature type="compositionally biased region" description="Low complexity" evidence="20">
    <location>
        <begin position="709"/>
        <end position="750"/>
    </location>
</feature>
<dbReference type="InterPro" id="IPR005467">
    <property type="entry name" value="His_kinase_dom"/>
</dbReference>
<keyword evidence="10" id="KW-0067">ATP-binding</keyword>
<evidence type="ECO:0000256" key="10">
    <source>
        <dbReference type="ARBA" id="ARBA00022840"/>
    </source>
</evidence>
<dbReference type="GO" id="GO:0005886">
    <property type="term" value="C:plasma membrane"/>
    <property type="evidence" value="ECO:0007669"/>
    <property type="project" value="UniProtKB-SubCell"/>
</dbReference>
<dbReference type="CDD" id="cd00082">
    <property type="entry name" value="HisKA"/>
    <property type="match status" value="1"/>
</dbReference>
<dbReference type="Proteomes" id="UP000322165">
    <property type="component" value="Unassembled WGS sequence"/>
</dbReference>
<dbReference type="Pfam" id="PF00072">
    <property type="entry name" value="Response_reg"/>
    <property type="match status" value="1"/>
</dbReference>
<dbReference type="SUPFAM" id="SSF47226">
    <property type="entry name" value="Histidine-containing phosphotransfer domain, HPT domain"/>
    <property type="match status" value="1"/>
</dbReference>
<keyword evidence="19" id="KW-0175">Coiled coil</keyword>
<keyword evidence="13" id="KW-0843">Virulence</keyword>
<dbReference type="GO" id="GO:0005524">
    <property type="term" value="F:ATP binding"/>
    <property type="evidence" value="ECO:0007669"/>
    <property type="project" value="UniProtKB-KW"/>
</dbReference>
<dbReference type="PROSITE" id="PS50894">
    <property type="entry name" value="HPT"/>
    <property type="match status" value="1"/>
</dbReference>
<feature type="region of interest" description="Disordered" evidence="20">
    <location>
        <begin position="1"/>
        <end position="42"/>
    </location>
</feature>
<feature type="compositionally biased region" description="Low complexity" evidence="20">
    <location>
        <begin position="770"/>
        <end position="799"/>
    </location>
</feature>
<evidence type="ECO:0000313" key="25">
    <source>
        <dbReference type="EMBL" id="KAA2284334.1"/>
    </source>
</evidence>
<evidence type="ECO:0000256" key="20">
    <source>
        <dbReference type="SAM" id="MobiDB-lite"/>
    </source>
</evidence>
<dbReference type="CDD" id="cd16922">
    <property type="entry name" value="HATPase_EvgS-ArcB-TorS-like"/>
    <property type="match status" value="1"/>
</dbReference>
<dbReference type="SMART" id="SM00073">
    <property type="entry name" value="HPT"/>
    <property type="match status" value="1"/>
</dbReference>
<dbReference type="PANTHER" id="PTHR45339:SF1">
    <property type="entry name" value="HYBRID SIGNAL TRANSDUCTION HISTIDINE KINASE J"/>
    <property type="match status" value="1"/>
</dbReference>
<dbReference type="InterPro" id="IPR036097">
    <property type="entry name" value="HisK_dim/P_sf"/>
</dbReference>
<dbReference type="Gene3D" id="3.40.50.2300">
    <property type="match status" value="1"/>
</dbReference>
<evidence type="ECO:0000256" key="11">
    <source>
        <dbReference type="ARBA" id="ARBA00022989"/>
    </source>
</evidence>
<sequence>MPPARPGSDRPRRRGSAGGRDLVDERHRLHPGQSGAAGRHRHGFRFPAGRTLMRRIAPNPNDALIVRWLAIAGAAGAAAAAAMGHFSDNWLWQTIALVAALLAVAGIAGLWRAFRMRNQALEEAAQHSGERVREVSALQEELALHRRLERELTEAKQAAEAAMMAKGEFLATMSHEIRTPLNGIIPMLDLLMSSRLQPDQQEILRTAYTSARQMQRIVDDILDYSKLEANKVTLETTSFNLRELLDSVIRLMEKPAESKGLRLSLQMDPAVRLAVRGDPVRLRQVLTNLLSNAVKFTERGSVTLSVTRRGEGRTQHELRFEVADTGIGIPREGTDRLFRAFSQADASTTRLYGGTGLGLVICKRIVDLMGGSIGVESQPGRGSTFWFEIPLLKAAGDIQGQRTDLNGARVLLLSTDQALRQRLTQAAPEWGATLTLTETTQDALTRLRTALSRGATWAFDLLLVDLNSVRSTAIALHRNLRRTPELEDLRLVWLHGEETVPAELSQAPHSMMLPRVTGVSELRSSLTSFLAAQAGTRAVATEEIPMQEHSPEPAVPSIADAQARAAAGKLRGRVLLVEDNPVNLMVAQRLVGLLGLHCETADNGEKALERMSQGNLDLVLMDCQMPVKDGYTASREWREYEVSNNLPRLPIIAMTANAMAGDRQKCLDAGMDDYLSKPVDRRLLEATVARWLSQRHAGAPPASLPTPAPAAMTMPAGPAAARPAAAVRPAAPAQAAPAPVPQARPDGAAGPLPPRPVAPAAAPVPPRPAPASAVRSTAAPPLRAPAAAPAPATPPTAADVPPPPPPVLAADVVDELRSVMGAEYLSLVRLFLEDAPGHVRALEAAAAAGDMSAMVAPAHTLKSASANLGAMALSAAAKRIELGARQGVLPRPAVAVAVLESEFRRAEQALRGLLR</sequence>
<evidence type="ECO:0000259" key="23">
    <source>
        <dbReference type="PROSITE" id="PS50110"/>
    </source>
</evidence>
<keyword evidence="26" id="KW-1185">Reference proteome</keyword>
<dbReference type="SMART" id="SM00388">
    <property type="entry name" value="HisKA"/>
    <property type="match status" value="1"/>
</dbReference>
<feature type="compositionally biased region" description="Pro residues" evidence="20">
    <location>
        <begin position="751"/>
        <end position="769"/>
    </location>
</feature>
<dbReference type="Pfam" id="PF00512">
    <property type="entry name" value="HisKA"/>
    <property type="match status" value="1"/>
</dbReference>
<dbReference type="AlphaFoldDB" id="A0A5B2ZAY1"/>
<evidence type="ECO:0000256" key="1">
    <source>
        <dbReference type="ARBA" id="ARBA00000085"/>
    </source>
</evidence>
<evidence type="ECO:0000256" key="14">
    <source>
        <dbReference type="ARBA" id="ARBA00023136"/>
    </source>
</evidence>
<evidence type="ECO:0000256" key="13">
    <source>
        <dbReference type="ARBA" id="ARBA00023026"/>
    </source>
</evidence>
<reference evidence="25 26" key="2">
    <citation type="submission" date="2019-09" db="EMBL/GenBank/DDBJ databases">
        <authorList>
            <person name="Mazur A."/>
        </authorList>
    </citation>
    <scope>NUCLEOTIDE SEQUENCE [LARGE SCALE GENOMIC DNA]</scope>
    <source>
        <strain evidence="25 26">3729k</strain>
    </source>
</reference>
<dbReference type="SUPFAM" id="SSF55874">
    <property type="entry name" value="ATPase domain of HSP90 chaperone/DNA topoisomerase II/histidine kinase"/>
    <property type="match status" value="1"/>
</dbReference>
<feature type="coiled-coil region" evidence="19">
    <location>
        <begin position="135"/>
        <end position="165"/>
    </location>
</feature>
<dbReference type="GO" id="GO:0000155">
    <property type="term" value="F:phosphorelay sensor kinase activity"/>
    <property type="evidence" value="ECO:0007669"/>
    <property type="project" value="InterPro"/>
</dbReference>
<evidence type="ECO:0000313" key="26">
    <source>
        <dbReference type="Proteomes" id="UP000322165"/>
    </source>
</evidence>
<evidence type="ECO:0000256" key="8">
    <source>
        <dbReference type="ARBA" id="ARBA00022741"/>
    </source>
</evidence>
<organism evidence="25 26">
    <name type="scientific">Arenimonas fontis</name>
    <dbReference type="NCBI Taxonomy" id="2608255"/>
    <lineage>
        <taxon>Bacteria</taxon>
        <taxon>Pseudomonadati</taxon>
        <taxon>Pseudomonadota</taxon>
        <taxon>Gammaproteobacteria</taxon>
        <taxon>Lysobacterales</taxon>
        <taxon>Lysobacteraceae</taxon>
        <taxon>Arenimonas</taxon>
    </lineage>
</organism>
<feature type="transmembrane region" description="Helical" evidence="21">
    <location>
        <begin position="64"/>
        <end position="84"/>
    </location>
</feature>
<comment type="caution">
    <text evidence="25">The sequence shown here is derived from an EMBL/GenBank/DDBJ whole genome shotgun (WGS) entry which is preliminary data.</text>
</comment>
<dbReference type="InterPro" id="IPR001789">
    <property type="entry name" value="Sig_transdc_resp-reg_receiver"/>
</dbReference>
<evidence type="ECO:0000256" key="7">
    <source>
        <dbReference type="ARBA" id="ARBA00022692"/>
    </source>
</evidence>
<dbReference type="PROSITE" id="PS50109">
    <property type="entry name" value="HIS_KIN"/>
    <property type="match status" value="1"/>
</dbReference>
<evidence type="ECO:0000256" key="21">
    <source>
        <dbReference type="SAM" id="Phobius"/>
    </source>
</evidence>
<dbReference type="PRINTS" id="PR00344">
    <property type="entry name" value="BCTRLSENSOR"/>
</dbReference>
<dbReference type="InterPro" id="IPR011006">
    <property type="entry name" value="CheY-like_superfamily"/>
</dbReference>
<feature type="modified residue" description="4-aspartylphosphate" evidence="18">
    <location>
        <position position="622"/>
    </location>
</feature>
<keyword evidence="14 21" id="KW-0472">Membrane</keyword>
<feature type="domain" description="Response regulatory" evidence="23">
    <location>
        <begin position="573"/>
        <end position="692"/>
    </location>
</feature>
<accession>A0A5B2ZAY1</accession>
<dbReference type="SUPFAM" id="SSF52172">
    <property type="entry name" value="CheY-like"/>
    <property type="match status" value="1"/>
</dbReference>
<evidence type="ECO:0000256" key="17">
    <source>
        <dbReference type="PROSITE-ProRule" id="PRU00110"/>
    </source>
</evidence>
<evidence type="ECO:0000256" key="18">
    <source>
        <dbReference type="PROSITE-ProRule" id="PRU00169"/>
    </source>
</evidence>
<gene>
    <name evidence="25" type="ORF">F0415_09715</name>
</gene>
<feature type="modified residue" description="Phosphohistidine" evidence="17">
    <location>
        <position position="859"/>
    </location>
</feature>
<evidence type="ECO:0000256" key="15">
    <source>
        <dbReference type="ARBA" id="ARBA00064003"/>
    </source>
</evidence>
<dbReference type="SUPFAM" id="SSF47384">
    <property type="entry name" value="Homodimeric domain of signal transducing histidine kinase"/>
    <property type="match status" value="1"/>
</dbReference>
<evidence type="ECO:0000256" key="16">
    <source>
        <dbReference type="ARBA" id="ARBA00068150"/>
    </source>
</evidence>
<dbReference type="Pfam" id="PF02518">
    <property type="entry name" value="HATPase_c"/>
    <property type="match status" value="1"/>
</dbReference>
<dbReference type="InterPro" id="IPR036890">
    <property type="entry name" value="HATPase_C_sf"/>
</dbReference>
<keyword evidence="11 21" id="KW-1133">Transmembrane helix</keyword>
<dbReference type="CDD" id="cd17546">
    <property type="entry name" value="REC_hyHK_CKI1_RcsC-like"/>
    <property type="match status" value="1"/>
</dbReference>
<evidence type="ECO:0000256" key="9">
    <source>
        <dbReference type="ARBA" id="ARBA00022777"/>
    </source>
</evidence>
<evidence type="ECO:0000256" key="6">
    <source>
        <dbReference type="ARBA" id="ARBA00022679"/>
    </source>
</evidence>
<reference evidence="25 26" key="1">
    <citation type="submission" date="2019-09" db="EMBL/GenBank/DDBJ databases">
        <title>Arenimonas chukotkensis sp. nov., a bacterium isolated from Chukotka hot spring, Arctic region, Russia.</title>
        <authorList>
            <person name="Zayulina K.S."/>
            <person name="Prokofeva M.I."/>
            <person name="Elcheninov A.G."/>
            <person name="Novikov A."/>
            <person name="Kochetkova T.V."/>
            <person name="Kublanov I.V."/>
        </authorList>
    </citation>
    <scope>NUCLEOTIDE SEQUENCE [LARGE SCALE GENOMIC DNA]</scope>
    <source>
        <strain evidence="25 26">3729k</strain>
    </source>
</reference>
<dbReference type="Gene3D" id="1.20.120.160">
    <property type="entry name" value="HPT domain"/>
    <property type="match status" value="1"/>
</dbReference>
<evidence type="ECO:0000259" key="24">
    <source>
        <dbReference type="PROSITE" id="PS50894"/>
    </source>
</evidence>
<comment type="subcellular location">
    <subcellularLocation>
        <location evidence="2">Cell inner membrane</location>
        <topology evidence="2">Multi-pass membrane protein</topology>
    </subcellularLocation>
</comment>